<protein>
    <submittedName>
        <fullName evidence="2">Uncharacterized protein</fullName>
    </submittedName>
</protein>
<gene>
    <name evidence="2" type="ORF">MGYG_00510</name>
</gene>
<dbReference type="InParanoid" id="E5R058"/>
<feature type="region of interest" description="Disordered" evidence="1">
    <location>
        <begin position="78"/>
        <end position="103"/>
    </location>
</feature>
<reference evidence="3" key="1">
    <citation type="journal article" date="2012" name="MBio">
        <title>Comparative genome analysis of Trichophyton rubrum and related dermatophytes reveals candidate genes involved in infection.</title>
        <authorList>
            <person name="Martinez D.A."/>
            <person name="Oliver B.G."/>
            <person name="Graeser Y."/>
            <person name="Goldberg J.M."/>
            <person name="Li W."/>
            <person name="Martinez-Rossi N.M."/>
            <person name="Monod M."/>
            <person name="Shelest E."/>
            <person name="Barton R.C."/>
            <person name="Birch E."/>
            <person name="Brakhage A.A."/>
            <person name="Chen Z."/>
            <person name="Gurr S.J."/>
            <person name="Heiman D."/>
            <person name="Heitman J."/>
            <person name="Kosti I."/>
            <person name="Rossi A."/>
            <person name="Saif S."/>
            <person name="Samalova M."/>
            <person name="Saunders C.W."/>
            <person name="Shea T."/>
            <person name="Summerbell R.C."/>
            <person name="Xu J."/>
            <person name="Young S."/>
            <person name="Zeng Q."/>
            <person name="Birren B.W."/>
            <person name="Cuomo C.A."/>
            <person name="White T.C."/>
        </authorList>
    </citation>
    <scope>NUCLEOTIDE SEQUENCE [LARGE SCALE GENOMIC DNA]</scope>
    <source>
        <strain evidence="3">ATCC MYA-4604 / CBS 118893</strain>
    </source>
</reference>
<keyword evidence="3" id="KW-1185">Reference proteome</keyword>
<feature type="compositionally biased region" description="Basic and acidic residues" evidence="1">
    <location>
        <begin position="78"/>
        <end position="87"/>
    </location>
</feature>
<dbReference type="AlphaFoldDB" id="E5R058"/>
<organism evidence="3">
    <name type="scientific">Arthroderma gypseum (strain ATCC MYA-4604 / CBS 118893)</name>
    <name type="common">Microsporum gypseum</name>
    <dbReference type="NCBI Taxonomy" id="535722"/>
    <lineage>
        <taxon>Eukaryota</taxon>
        <taxon>Fungi</taxon>
        <taxon>Dikarya</taxon>
        <taxon>Ascomycota</taxon>
        <taxon>Pezizomycotina</taxon>
        <taxon>Eurotiomycetes</taxon>
        <taxon>Eurotiomycetidae</taxon>
        <taxon>Onygenales</taxon>
        <taxon>Arthrodermataceae</taxon>
        <taxon>Nannizzia</taxon>
    </lineage>
</organism>
<proteinExistence type="predicted"/>
<evidence type="ECO:0000256" key="1">
    <source>
        <dbReference type="SAM" id="MobiDB-lite"/>
    </source>
</evidence>
<dbReference type="Proteomes" id="UP000002669">
    <property type="component" value="Unassembled WGS sequence"/>
</dbReference>
<name>E5R058_ARTGP</name>
<dbReference type="RefSeq" id="XP_003176421.1">
    <property type="nucleotide sequence ID" value="XM_003176373.1"/>
</dbReference>
<evidence type="ECO:0000313" key="2">
    <source>
        <dbReference type="EMBL" id="EFQ97469.1"/>
    </source>
</evidence>
<dbReference type="EMBL" id="DS989822">
    <property type="protein sequence ID" value="EFQ97469.1"/>
    <property type="molecule type" value="Genomic_DNA"/>
</dbReference>
<dbReference type="VEuPathDB" id="FungiDB:MGYG_00510"/>
<dbReference type="GeneID" id="10031738"/>
<accession>E5R058</accession>
<evidence type="ECO:0000313" key="3">
    <source>
        <dbReference type="Proteomes" id="UP000002669"/>
    </source>
</evidence>
<dbReference type="HOGENOM" id="CLU_1834676_0_0_1"/>
<sequence>MPGAPLNPQRAVFSTAHLLSSRPRINRAEQNKRKLRNEKHNMGKQEYNPVPCLMVQSSVIRERDRIVKQSCPIKLLENDIPPKRMSEKSSSLLDDEDDGSSARAQKIDDCLVASRGPMLVLIIHERMKDSENVSVSMSIS</sequence>